<proteinExistence type="predicted"/>
<reference evidence="2" key="1">
    <citation type="submission" date="2017-01" db="EMBL/GenBank/DDBJ databases">
        <authorList>
            <person name="Assis F.L."/>
            <person name="Abrahao J.S."/>
            <person name="Silva L."/>
            <person name="Khalil J.B."/>
            <person name="Rodrigues R."/>
            <person name="Silva L.S."/>
            <person name="Arantes T."/>
            <person name="Boratto P."/>
            <person name="Andrade M."/>
            <person name="Kroon E.G."/>
            <person name="Ribeiro B."/>
            <person name="Bergier I."/>
            <person name="Seligmann H."/>
            <person name="Ghigo E."/>
            <person name="Colson P."/>
            <person name="Levasseur A."/>
            <person name="Raoult D."/>
            <person name="Scola B.L."/>
        </authorList>
    </citation>
    <scope>NUCLEOTIDE SEQUENCE</scope>
    <source>
        <strain evidence="2">Soda lake</strain>
    </source>
</reference>
<evidence type="ECO:0000313" key="2">
    <source>
        <dbReference type="EMBL" id="QKU35766.1"/>
    </source>
</evidence>
<name>A0A6N1NWS2_9VIRU</name>
<sequence>MSEVTGKTANTKQNCYCCAGWQSSYRRNHSDNVSKSKENHMDNVSKSKENHNISICSNCLEKEIGLDSCLKCGKIAEIDCNNCSNRVCSSCVVFDYHDYMTWAYCSTTCAKEDRQAYLQHTSNEWE</sequence>
<dbReference type="RefSeq" id="YP_010782448.1">
    <property type="nucleotide sequence ID" value="NC_075039.1"/>
</dbReference>
<evidence type="ECO:0000256" key="1">
    <source>
        <dbReference type="SAM" id="MobiDB-lite"/>
    </source>
</evidence>
<dbReference type="GeneID" id="80519212"/>
<feature type="region of interest" description="Disordered" evidence="1">
    <location>
        <begin position="27"/>
        <end position="46"/>
    </location>
</feature>
<dbReference type="EMBL" id="KY523104">
    <property type="protein sequence ID" value="QKU35766.1"/>
    <property type="molecule type" value="Genomic_DNA"/>
</dbReference>
<reference evidence="2" key="2">
    <citation type="journal article" date="2018" name="Nat. Commun.">
        <title>Tailed giant Tupanvirus possesses the most complete translational apparatus of the known virosphere.</title>
        <authorList>
            <person name="Abrahao J."/>
            <person name="Silva L."/>
            <person name="Silva L.S."/>
            <person name="Khalil J.Y.B."/>
            <person name="Rodrigues R."/>
            <person name="Arantes T."/>
            <person name="Assis F."/>
            <person name="Boratto P."/>
            <person name="Andrade M."/>
            <person name="Kroon E.G."/>
            <person name="Ribeiro B."/>
            <person name="Bergier I."/>
            <person name="Seligmann H."/>
            <person name="Ghigo E."/>
            <person name="Colson P."/>
            <person name="Levasseur A."/>
            <person name="Kroemer G."/>
            <person name="Raoult D."/>
            <person name="La Scola B."/>
        </authorList>
    </citation>
    <scope>NUCLEOTIDE SEQUENCE [LARGE SCALE GENOMIC DNA]</scope>
    <source>
        <strain evidence="2">Soda lake</strain>
    </source>
</reference>
<feature type="compositionally biased region" description="Basic and acidic residues" evidence="1">
    <location>
        <begin position="28"/>
        <end position="46"/>
    </location>
</feature>
<accession>A0A6N1NWS2</accession>
<protein>
    <submittedName>
        <fullName evidence="2">Putative orfan</fullName>
    </submittedName>
</protein>
<dbReference type="KEGG" id="vg:80519212"/>
<organism evidence="2">
    <name type="scientific">Tupanvirus soda lake</name>
    <dbReference type="NCBI Taxonomy" id="2126985"/>
    <lineage>
        <taxon>Viruses</taxon>
        <taxon>Varidnaviria</taxon>
        <taxon>Bamfordvirae</taxon>
        <taxon>Nucleocytoviricota</taxon>
        <taxon>Megaviricetes</taxon>
        <taxon>Imitervirales</taxon>
        <taxon>Mimiviridae</taxon>
        <taxon>Megamimivirinae</taxon>
        <taxon>Tupanvirus</taxon>
        <taxon>Tupanvirus salinum</taxon>
    </lineage>
</organism>